<evidence type="ECO:0000313" key="2">
    <source>
        <dbReference type="Proteomes" id="UP000324222"/>
    </source>
</evidence>
<organism evidence="1 2">
    <name type="scientific">Portunus trituberculatus</name>
    <name type="common">Swimming crab</name>
    <name type="synonym">Neptunus trituberculatus</name>
    <dbReference type="NCBI Taxonomy" id="210409"/>
    <lineage>
        <taxon>Eukaryota</taxon>
        <taxon>Metazoa</taxon>
        <taxon>Ecdysozoa</taxon>
        <taxon>Arthropoda</taxon>
        <taxon>Crustacea</taxon>
        <taxon>Multicrustacea</taxon>
        <taxon>Malacostraca</taxon>
        <taxon>Eumalacostraca</taxon>
        <taxon>Eucarida</taxon>
        <taxon>Decapoda</taxon>
        <taxon>Pleocyemata</taxon>
        <taxon>Brachyura</taxon>
        <taxon>Eubrachyura</taxon>
        <taxon>Portunoidea</taxon>
        <taxon>Portunidae</taxon>
        <taxon>Portuninae</taxon>
        <taxon>Portunus</taxon>
    </lineage>
</organism>
<dbReference type="OrthoDB" id="6345287at2759"/>
<dbReference type="EMBL" id="VSRR010000266">
    <property type="protein sequence ID" value="MPC13216.1"/>
    <property type="molecule type" value="Genomic_DNA"/>
</dbReference>
<gene>
    <name evidence="1" type="ORF">E2C01_005939</name>
</gene>
<keyword evidence="2" id="KW-1185">Reference proteome</keyword>
<comment type="caution">
    <text evidence="1">The sequence shown here is derived from an EMBL/GenBank/DDBJ whole genome shotgun (WGS) entry which is preliminary data.</text>
</comment>
<evidence type="ECO:0000313" key="1">
    <source>
        <dbReference type="EMBL" id="MPC13216.1"/>
    </source>
</evidence>
<dbReference type="Proteomes" id="UP000324222">
    <property type="component" value="Unassembled WGS sequence"/>
</dbReference>
<proteinExistence type="predicted"/>
<accession>A0A5B7CXX9</accession>
<reference evidence="1 2" key="1">
    <citation type="submission" date="2019-05" db="EMBL/GenBank/DDBJ databases">
        <title>Another draft genome of Portunus trituberculatus and its Hox gene families provides insights of decapod evolution.</title>
        <authorList>
            <person name="Jeong J.-H."/>
            <person name="Song I."/>
            <person name="Kim S."/>
            <person name="Choi T."/>
            <person name="Kim D."/>
            <person name="Ryu S."/>
            <person name="Kim W."/>
        </authorList>
    </citation>
    <scope>NUCLEOTIDE SEQUENCE [LARGE SCALE GENOMIC DNA]</scope>
    <source>
        <tissue evidence="1">Muscle</tissue>
    </source>
</reference>
<sequence>MDVQESQPVHNIFSLITEAGQWTNLEANAKVSSLLDAFSISFSLYKHINDYCCQCWVCL</sequence>
<dbReference type="AlphaFoldDB" id="A0A5B7CXX9"/>
<protein>
    <submittedName>
        <fullName evidence="1">Uncharacterized protein</fullName>
    </submittedName>
</protein>
<name>A0A5B7CXX9_PORTR</name>